<dbReference type="PANTHER" id="PTHR43441:SF10">
    <property type="entry name" value="ACETYLTRANSFERASE"/>
    <property type="match status" value="1"/>
</dbReference>
<dbReference type="PANTHER" id="PTHR43441">
    <property type="entry name" value="RIBOSOMAL-PROTEIN-SERINE ACETYLTRANSFERASE"/>
    <property type="match status" value="1"/>
</dbReference>
<comment type="caution">
    <text evidence="2">The sequence shown here is derived from an EMBL/GenBank/DDBJ whole genome shotgun (WGS) entry which is preliminary data.</text>
</comment>
<accession>A0ABW6RHV0</accession>
<feature type="domain" description="N-acetyltransferase" evidence="1">
    <location>
        <begin position="44"/>
        <end position="183"/>
    </location>
</feature>
<reference evidence="2 3" key="1">
    <citation type="submission" date="2024-10" db="EMBL/GenBank/DDBJ databases">
        <title>The Natural Products Discovery Center: Release of the First 8490 Sequenced Strains for Exploring Actinobacteria Biosynthetic Diversity.</title>
        <authorList>
            <person name="Kalkreuter E."/>
            <person name="Kautsar S.A."/>
            <person name="Yang D."/>
            <person name="Bader C.D."/>
            <person name="Teijaro C.N."/>
            <person name="Fluegel L."/>
            <person name="Davis C.M."/>
            <person name="Simpson J.R."/>
            <person name="Lauterbach L."/>
            <person name="Steele A.D."/>
            <person name="Gui C."/>
            <person name="Meng S."/>
            <person name="Li G."/>
            <person name="Viehrig K."/>
            <person name="Ye F."/>
            <person name="Su P."/>
            <person name="Kiefer A.F."/>
            <person name="Nichols A."/>
            <person name="Cepeda A.J."/>
            <person name="Yan W."/>
            <person name="Fan B."/>
            <person name="Jiang Y."/>
            <person name="Adhikari A."/>
            <person name="Zheng C.-J."/>
            <person name="Schuster L."/>
            <person name="Cowan T.M."/>
            <person name="Smanski M.J."/>
            <person name="Chevrette M.G."/>
            <person name="De Carvalho L.P.S."/>
            <person name="Shen B."/>
        </authorList>
    </citation>
    <scope>NUCLEOTIDE SEQUENCE [LARGE SCALE GENOMIC DNA]</scope>
    <source>
        <strain evidence="2 3">NPDC003029</strain>
    </source>
</reference>
<organism evidence="2 3">
    <name type="scientific">Streptomyces flavidovirens</name>
    <dbReference type="NCBI Taxonomy" id="67298"/>
    <lineage>
        <taxon>Bacteria</taxon>
        <taxon>Bacillati</taxon>
        <taxon>Actinomycetota</taxon>
        <taxon>Actinomycetes</taxon>
        <taxon>Kitasatosporales</taxon>
        <taxon>Streptomycetaceae</taxon>
        <taxon>Streptomyces</taxon>
    </lineage>
</organism>
<dbReference type="InterPro" id="IPR000182">
    <property type="entry name" value="GNAT_dom"/>
</dbReference>
<protein>
    <submittedName>
        <fullName evidence="2">GNAT family N-acetyltransferase</fullName>
        <ecNumber evidence="2">2.3.-.-</ecNumber>
    </submittedName>
</protein>
<dbReference type="GO" id="GO:0016746">
    <property type="term" value="F:acyltransferase activity"/>
    <property type="evidence" value="ECO:0007669"/>
    <property type="project" value="UniProtKB-KW"/>
</dbReference>
<dbReference type="InterPro" id="IPR051908">
    <property type="entry name" value="Ribosomal_N-acetyltransferase"/>
</dbReference>
<keyword evidence="2" id="KW-0012">Acyltransferase</keyword>
<keyword evidence="3" id="KW-1185">Reference proteome</keyword>
<evidence type="ECO:0000313" key="2">
    <source>
        <dbReference type="EMBL" id="MFF3341107.1"/>
    </source>
</evidence>
<keyword evidence="2" id="KW-0808">Transferase</keyword>
<dbReference type="SUPFAM" id="SSF55729">
    <property type="entry name" value="Acyl-CoA N-acyltransferases (Nat)"/>
    <property type="match status" value="1"/>
</dbReference>
<dbReference type="Pfam" id="PF13302">
    <property type="entry name" value="Acetyltransf_3"/>
    <property type="match status" value="1"/>
</dbReference>
<dbReference type="RefSeq" id="WP_387896373.1">
    <property type="nucleotide sequence ID" value="NZ_JBIAPK010000006.1"/>
</dbReference>
<dbReference type="InterPro" id="IPR016181">
    <property type="entry name" value="Acyl_CoA_acyltransferase"/>
</dbReference>
<proteinExistence type="predicted"/>
<dbReference type="EC" id="2.3.-.-" evidence="2"/>
<name>A0ABW6RHV0_9ACTN</name>
<sequence>MTFALRVEAAGSMPAMYLRPWVEEDIPALTAECRDAAFRRGTGLALRDNDDAVRWLKTQQRGWEAGDRFSFAVLEPEEEGGFGTGGRLVAHVVLKTAAPTGPTAEVGYWTATRARGRGVAPRALKALTTWAFETFAADGLQRLELLHQVDNPASCRVAAKTGYEFVRVLPAHPPAFPAEGHLHVRTAG</sequence>
<gene>
    <name evidence="2" type="ORF">ACFYWW_20590</name>
</gene>
<dbReference type="Gene3D" id="3.40.630.30">
    <property type="match status" value="1"/>
</dbReference>
<evidence type="ECO:0000259" key="1">
    <source>
        <dbReference type="PROSITE" id="PS51186"/>
    </source>
</evidence>
<dbReference type="PROSITE" id="PS51186">
    <property type="entry name" value="GNAT"/>
    <property type="match status" value="1"/>
</dbReference>
<dbReference type="Proteomes" id="UP001601976">
    <property type="component" value="Unassembled WGS sequence"/>
</dbReference>
<dbReference type="EMBL" id="JBIAPK010000006">
    <property type="protein sequence ID" value="MFF3341107.1"/>
    <property type="molecule type" value="Genomic_DNA"/>
</dbReference>
<evidence type="ECO:0000313" key="3">
    <source>
        <dbReference type="Proteomes" id="UP001601976"/>
    </source>
</evidence>